<dbReference type="STRING" id="342668.A0A1B8GSU8"/>
<feature type="compositionally biased region" description="Basic and acidic residues" evidence="1">
    <location>
        <begin position="1377"/>
        <end position="1442"/>
    </location>
</feature>
<dbReference type="GO" id="GO:0070390">
    <property type="term" value="C:transcription export complex 2"/>
    <property type="evidence" value="ECO:0007669"/>
    <property type="project" value="TreeGrafter"/>
</dbReference>
<feature type="compositionally biased region" description="Polar residues" evidence="1">
    <location>
        <begin position="87"/>
        <end position="108"/>
    </location>
</feature>
<evidence type="ECO:0000256" key="1">
    <source>
        <dbReference type="SAM" id="MobiDB-lite"/>
    </source>
</evidence>
<feature type="region of interest" description="Disordered" evidence="1">
    <location>
        <begin position="1181"/>
        <end position="1288"/>
    </location>
</feature>
<feature type="domain" description="SAC3/GANP/THP3 conserved" evidence="2">
    <location>
        <begin position="212"/>
        <end position="529"/>
    </location>
</feature>
<dbReference type="EMBL" id="KV460214">
    <property type="protein sequence ID" value="OBT98895.1"/>
    <property type="molecule type" value="Genomic_DNA"/>
</dbReference>
<feature type="region of interest" description="Disordered" evidence="1">
    <location>
        <begin position="1332"/>
        <end position="1492"/>
    </location>
</feature>
<feature type="region of interest" description="Disordered" evidence="1">
    <location>
        <begin position="897"/>
        <end position="918"/>
    </location>
</feature>
<dbReference type="Pfam" id="PF03399">
    <property type="entry name" value="SAC3_GANP"/>
    <property type="match status" value="1"/>
</dbReference>
<feature type="compositionally biased region" description="Low complexity" evidence="1">
    <location>
        <begin position="15"/>
        <end position="36"/>
    </location>
</feature>
<feature type="compositionally biased region" description="Low complexity" evidence="1">
    <location>
        <begin position="901"/>
        <end position="914"/>
    </location>
</feature>
<feature type="compositionally biased region" description="Low complexity" evidence="1">
    <location>
        <begin position="109"/>
        <end position="122"/>
    </location>
</feature>
<organism evidence="3 4">
    <name type="scientific">Pseudogymnoascus verrucosus</name>
    <dbReference type="NCBI Taxonomy" id="342668"/>
    <lineage>
        <taxon>Eukaryota</taxon>
        <taxon>Fungi</taxon>
        <taxon>Dikarya</taxon>
        <taxon>Ascomycota</taxon>
        <taxon>Pezizomycotina</taxon>
        <taxon>Leotiomycetes</taxon>
        <taxon>Thelebolales</taxon>
        <taxon>Thelebolaceae</taxon>
        <taxon>Pseudogymnoascus</taxon>
    </lineage>
</organism>
<feature type="compositionally biased region" description="Polar residues" evidence="1">
    <location>
        <begin position="1"/>
        <end position="10"/>
    </location>
</feature>
<gene>
    <name evidence="3" type="ORF">VE01_02391</name>
</gene>
<dbReference type="PANTHER" id="PTHR12436:SF3">
    <property type="entry name" value="GERMINAL-CENTER ASSOCIATED NUCLEAR PROTEIN"/>
    <property type="match status" value="1"/>
</dbReference>
<reference evidence="3 4" key="1">
    <citation type="submission" date="2016-03" db="EMBL/GenBank/DDBJ databases">
        <title>Comparative genomics of Pseudogymnoascus destructans, the fungus causing white-nose syndrome of bats.</title>
        <authorList>
            <person name="Palmer J.M."/>
            <person name="Drees K.P."/>
            <person name="Foster J.T."/>
            <person name="Lindner D.L."/>
        </authorList>
    </citation>
    <scope>NUCLEOTIDE SEQUENCE [LARGE SCALE GENOMIC DNA]</scope>
    <source>
        <strain evidence="3 4">UAMH 10579</strain>
    </source>
</reference>
<feature type="compositionally biased region" description="Polar residues" evidence="1">
    <location>
        <begin position="1443"/>
        <end position="1477"/>
    </location>
</feature>
<dbReference type="RefSeq" id="XP_018132628.1">
    <property type="nucleotide sequence ID" value="XM_018271901.2"/>
</dbReference>
<feature type="compositionally biased region" description="Polar residues" evidence="1">
    <location>
        <begin position="809"/>
        <end position="832"/>
    </location>
</feature>
<feature type="compositionally biased region" description="Polar residues" evidence="1">
    <location>
        <begin position="37"/>
        <end position="47"/>
    </location>
</feature>
<protein>
    <recommendedName>
        <fullName evidence="2">SAC3/GANP/THP3 conserved domain-containing protein</fullName>
    </recommendedName>
</protein>
<dbReference type="Gene3D" id="1.25.40.990">
    <property type="match status" value="1"/>
</dbReference>
<sequence>MQRGTSNRGSRGTPAGTRGSSFRGRGRGAARSSGSSNSTPEPTTENSFEAERNANAAKRSQRGQPRGGSASLRGAPEARGAFKNKTVRFSSPPAQDKNAPQPQKSFTISKKPGSAPPKSKLSQTTSASDPDDHTAKIEKTLQQNGLSTYPDWPTERPGDPSEKDAIKGFWNTTKAYRAKVRTVLMNKGLIDDPDKPKKLSEAIDFKGTCDGMCPRFEQITRIMEHDVKNLEKELAFDGSLWPAPQKMIKAYGRSSAGQDAPLPSDIRMPSALRKTLDYLIQDVLGDENRLATVHNFLWDRTRSIRRDFTFQQASLTAADYIDEVYCLETIARFHVIALHQMSNPFNTSDDFSEHQEIEQLGRTLLSLIHTYEDCKSQNIQCDNEAEFRAYFVIYHARNPAMMEAVQDWGKDFWDSDEIQTATALVECLHNIWEINGPLKPQSASEIALNMYSRFFKIIRQPEVSYTTACFAEIHFNSVRKTALMTILSAYRKQREQTTDWTLPTLNTYLHFDTLDDAEAFIEGHGLYIKEGPEEPYLDFNSGSSLTEPETKIKQPHSKTLVETKRGQKTLPACIYHNAFADAEIPVVDDSNSLFVSGFDDGSNVFAKAPAQNQNIWGSPAVQDFGKGPTQQQNIWGAPAQVAAKAPIFGAPTPAAPLKKLGGFIDSDDESTTRVPTTTPSIFAPTSNTPAAAPSFSWGAPAAPAAVSFFPPSQTTNAPAATFLAPPSNIGAAPSIFSKQPGTEAPSPFSFAPTAAQSQPAALQPVTQPPTTSFFPGIQQTKPTAAGGTPSASSIFAPAASPGAKPPAATTQAPGSFSFLSQGGAAPTQTTSLFAPKTGEAQPPAPVPTAPSSFFPSATQVPETSSPFMQPASNIETNIPAIKESLGAAKPLFTPSISTGQAPATATEPTTTAAPPLQPPSNFFPTAGSGATQAVNIPPAPPVTQHQPALPPFGAIGNVPPPQAGAPEKPPGEQVRYNWLAPPSTKRAKPAVSSTEKKAADMQQSLPMATAAKKVDSSPTSKTVVSNLTPYLADLALFGDGGIIDQFTAAEVDKACRAAYDEYYEELESAAAEVVEEEKKARLEADDFRQYSLGVKYFYRWRANAQKLWQRRRGRQAREQRKLMAERDQALAQEANENIVGDFNRILASSRNNKRKTQEDLLASTGVLSGIRNSAAKIRKVVHGDMAPPPHQRSTTPTGSPRTESRFGRSTSSLGHSTSSLQSLIDPDHRARSTTVRDPSLRSSHKRTQSESVGQKAPLNMSVGGSRIHLMPSGWNPKDDKGPKPNNVQTDYFRLKARGIHTMPNGSPLASSAALLMRPSLINSVRQSMSTSAASSVSSGLATPDRQLKRSISKLSLSAPAKRFRTDPQPKPSPSNKQEADDIKANARRIMNEDASKRRKEEDRRRSLEKEKTRDEEMEELFRRSRKLKDDMAQGEEWFKKYNESWSRSASRNLESAATSRENTRPTPTSAPQRTGPPNNRGPVREPEVIELD</sequence>
<feature type="compositionally biased region" description="Basic and acidic residues" evidence="1">
    <location>
        <begin position="153"/>
        <end position="165"/>
    </location>
</feature>
<dbReference type="OrthoDB" id="264795at2759"/>
<feature type="compositionally biased region" description="Polar residues" evidence="1">
    <location>
        <begin position="849"/>
        <end position="865"/>
    </location>
</feature>
<feature type="compositionally biased region" description="Low complexity" evidence="1">
    <location>
        <begin position="1209"/>
        <end position="1223"/>
    </location>
</feature>
<feature type="compositionally biased region" description="Low complexity" evidence="1">
    <location>
        <begin position="744"/>
        <end position="755"/>
    </location>
</feature>
<dbReference type="InterPro" id="IPR005062">
    <property type="entry name" value="SAC3/GANP/THP3_conserved"/>
</dbReference>
<feature type="region of interest" description="Disordered" evidence="1">
    <location>
        <begin position="945"/>
        <end position="971"/>
    </location>
</feature>
<keyword evidence="4" id="KW-1185">Reference proteome</keyword>
<feature type="compositionally biased region" description="Basic and acidic residues" evidence="1">
    <location>
        <begin position="1482"/>
        <end position="1492"/>
    </location>
</feature>
<feature type="compositionally biased region" description="Low complexity" evidence="1">
    <location>
        <begin position="789"/>
        <end position="808"/>
    </location>
</feature>
<dbReference type="GO" id="GO:0006406">
    <property type="term" value="P:mRNA export from nucleus"/>
    <property type="evidence" value="ECO:0007669"/>
    <property type="project" value="TreeGrafter"/>
</dbReference>
<feature type="region of interest" description="Disordered" evidence="1">
    <location>
        <begin position="1"/>
        <end position="165"/>
    </location>
</feature>
<reference evidence="4" key="2">
    <citation type="journal article" date="2018" name="Nat. Commun.">
        <title>Extreme sensitivity to ultraviolet light in the fungal pathogen causing white-nose syndrome of bats.</title>
        <authorList>
            <person name="Palmer J.M."/>
            <person name="Drees K.P."/>
            <person name="Foster J.T."/>
            <person name="Lindner D.L."/>
        </authorList>
    </citation>
    <scope>NUCLEOTIDE SEQUENCE [LARGE SCALE GENOMIC DNA]</scope>
    <source>
        <strain evidence="4">UAMH 10579</strain>
    </source>
</reference>
<feature type="region of interest" description="Disordered" evidence="1">
    <location>
        <begin position="661"/>
        <end position="687"/>
    </location>
</feature>
<dbReference type="GeneID" id="28835777"/>
<evidence type="ECO:0000313" key="3">
    <source>
        <dbReference type="EMBL" id="OBT98895.1"/>
    </source>
</evidence>
<dbReference type="Proteomes" id="UP000091956">
    <property type="component" value="Unassembled WGS sequence"/>
</dbReference>
<feature type="region of interest" description="Disordered" evidence="1">
    <location>
        <begin position="737"/>
        <end position="865"/>
    </location>
</feature>
<feature type="compositionally biased region" description="Polar residues" evidence="1">
    <location>
        <begin position="1191"/>
        <end position="1201"/>
    </location>
</feature>
<dbReference type="InterPro" id="IPR045107">
    <property type="entry name" value="SAC3/GANP/THP3"/>
</dbReference>
<evidence type="ECO:0000259" key="2">
    <source>
        <dbReference type="Pfam" id="PF03399"/>
    </source>
</evidence>
<proteinExistence type="predicted"/>
<accession>A0A1B8GSU8</accession>
<dbReference type="PANTHER" id="PTHR12436">
    <property type="entry name" value="80 KDA MCM3-ASSOCIATED PROTEIN"/>
    <property type="match status" value="1"/>
</dbReference>
<dbReference type="GO" id="GO:0005737">
    <property type="term" value="C:cytoplasm"/>
    <property type="evidence" value="ECO:0007669"/>
    <property type="project" value="TreeGrafter"/>
</dbReference>
<evidence type="ECO:0000313" key="4">
    <source>
        <dbReference type="Proteomes" id="UP000091956"/>
    </source>
</evidence>
<feature type="compositionally biased region" description="Basic and acidic residues" evidence="1">
    <location>
        <begin position="130"/>
        <end position="139"/>
    </location>
</feature>
<feature type="compositionally biased region" description="Polar residues" evidence="1">
    <location>
        <begin position="756"/>
        <end position="782"/>
    </location>
</feature>
<name>A0A1B8GSU8_9PEZI</name>